<protein>
    <submittedName>
        <fullName evidence="1">Uncharacterized protein</fullName>
    </submittedName>
</protein>
<keyword evidence="2" id="KW-1185">Reference proteome</keyword>
<gene>
    <name evidence="1" type="ORF">E5288_WYG012775</name>
</gene>
<name>A0A6B0QVK8_9CETA</name>
<proteinExistence type="predicted"/>
<comment type="caution">
    <text evidence="1">The sequence shown here is derived from an EMBL/GenBank/DDBJ whole genome shotgun (WGS) entry which is preliminary data.</text>
</comment>
<evidence type="ECO:0000313" key="2">
    <source>
        <dbReference type="Proteomes" id="UP000322234"/>
    </source>
</evidence>
<organism evidence="1 2">
    <name type="scientific">Bos mutus</name>
    <name type="common">wild yak</name>
    <dbReference type="NCBI Taxonomy" id="72004"/>
    <lineage>
        <taxon>Eukaryota</taxon>
        <taxon>Metazoa</taxon>
        <taxon>Chordata</taxon>
        <taxon>Craniata</taxon>
        <taxon>Vertebrata</taxon>
        <taxon>Euteleostomi</taxon>
        <taxon>Mammalia</taxon>
        <taxon>Eutheria</taxon>
        <taxon>Laurasiatheria</taxon>
        <taxon>Artiodactyla</taxon>
        <taxon>Ruminantia</taxon>
        <taxon>Pecora</taxon>
        <taxon>Bovidae</taxon>
        <taxon>Bovinae</taxon>
        <taxon>Bos</taxon>
    </lineage>
</organism>
<dbReference type="Proteomes" id="UP000322234">
    <property type="component" value="Unassembled WGS sequence"/>
</dbReference>
<evidence type="ECO:0000313" key="1">
    <source>
        <dbReference type="EMBL" id="MXQ81180.1"/>
    </source>
</evidence>
<dbReference type="EMBL" id="VBQZ03000006">
    <property type="protein sequence ID" value="MXQ81180.1"/>
    <property type="molecule type" value="Genomic_DNA"/>
</dbReference>
<sequence length="87" mass="9392">MDETQKGRPQDIGNENIHQMVNRAVRNPCLGCGANLDNHLQVCFTQNRPNSGANTPPPLGSLSHPRYAQCSLEHGVKASGLDCKPGK</sequence>
<accession>A0A6B0QVK8</accession>
<dbReference type="AlphaFoldDB" id="A0A6B0QVK8"/>
<reference evidence="1" key="1">
    <citation type="submission" date="2019-10" db="EMBL/GenBank/DDBJ databases">
        <title>The sequence and de novo assembly of the wild yak genome.</title>
        <authorList>
            <person name="Liu Y."/>
        </authorList>
    </citation>
    <scope>NUCLEOTIDE SEQUENCE [LARGE SCALE GENOMIC DNA]</scope>
    <source>
        <strain evidence="1">WY2019</strain>
    </source>
</reference>